<dbReference type="InterPro" id="IPR013131">
    <property type="entry name" value="Mannitol_DH_N"/>
</dbReference>
<feature type="region of interest" description="Disordered" evidence="3">
    <location>
        <begin position="1"/>
        <end position="33"/>
    </location>
</feature>
<gene>
    <name evidence="6" type="primary">uxuB</name>
    <name evidence="6" type="ORF">CAE01nite_15520</name>
</gene>
<dbReference type="Proteomes" id="UP000321181">
    <property type="component" value="Unassembled WGS sequence"/>
</dbReference>
<dbReference type="AlphaFoldDB" id="A0A512DBP7"/>
<protein>
    <submittedName>
        <fullName evidence="6">Mannitol dehydrogenase</fullName>
    </submittedName>
</protein>
<dbReference type="PANTHER" id="PTHR43362">
    <property type="entry name" value="MANNITOL DEHYDROGENASE DSF1-RELATED"/>
    <property type="match status" value="1"/>
</dbReference>
<evidence type="ECO:0000259" key="4">
    <source>
        <dbReference type="Pfam" id="PF01232"/>
    </source>
</evidence>
<reference evidence="6 7" key="1">
    <citation type="submission" date="2019-07" db="EMBL/GenBank/DDBJ databases">
        <title>Whole genome shotgun sequence of Cellulomonas aerilata NBRC 106308.</title>
        <authorList>
            <person name="Hosoyama A."/>
            <person name="Uohara A."/>
            <person name="Ohji S."/>
            <person name="Ichikawa N."/>
        </authorList>
    </citation>
    <scope>NUCLEOTIDE SEQUENCE [LARGE SCALE GENOMIC DNA]</scope>
    <source>
        <strain evidence="6 7">NBRC 106308</strain>
    </source>
</reference>
<feature type="domain" description="Mannitol dehydrogenase C-terminal" evidence="5">
    <location>
        <begin position="295"/>
        <end position="470"/>
    </location>
</feature>
<dbReference type="SUPFAM" id="SSF48179">
    <property type="entry name" value="6-phosphogluconate dehydrogenase C-terminal domain-like"/>
    <property type="match status" value="1"/>
</dbReference>
<comment type="caution">
    <text evidence="6">The sequence shown here is derived from an EMBL/GenBank/DDBJ whole genome shotgun (WGS) entry which is preliminary data.</text>
</comment>
<evidence type="ECO:0000256" key="3">
    <source>
        <dbReference type="SAM" id="MobiDB-lite"/>
    </source>
</evidence>
<dbReference type="Gene3D" id="1.10.1040.10">
    <property type="entry name" value="N-(1-d-carboxylethyl)-l-norvaline Dehydrogenase, domain 2"/>
    <property type="match status" value="1"/>
</dbReference>
<feature type="domain" description="Mannitol dehydrogenase N-terminal" evidence="4">
    <location>
        <begin position="39"/>
        <end position="286"/>
    </location>
</feature>
<keyword evidence="7" id="KW-1185">Reference proteome</keyword>
<evidence type="ECO:0000313" key="7">
    <source>
        <dbReference type="Proteomes" id="UP000321181"/>
    </source>
</evidence>
<evidence type="ECO:0000259" key="5">
    <source>
        <dbReference type="Pfam" id="PF08125"/>
    </source>
</evidence>
<dbReference type="PANTHER" id="PTHR43362:SF1">
    <property type="entry name" value="MANNITOL DEHYDROGENASE 2-RELATED"/>
    <property type="match status" value="1"/>
</dbReference>
<dbReference type="InterPro" id="IPR008927">
    <property type="entry name" value="6-PGluconate_DH-like_C_sf"/>
</dbReference>
<accession>A0A512DBP7</accession>
<dbReference type="EMBL" id="BJYY01000012">
    <property type="protein sequence ID" value="GEO33827.1"/>
    <property type="molecule type" value="Genomic_DNA"/>
</dbReference>
<dbReference type="InterPro" id="IPR013118">
    <property type="entry name" value="Mannitol_DH_C"/>
</dbReference>
<dbReference type="InterPro" id="IPR000669">
    <property type="entry name" value="Mannitol_DH"/>
</dbReference>
<dbReference type="InterPro" id="IPR050988">
    <property type="entry name" value="Mannitol_DH/Oxidoreductase"/>
</dbReference>
<evidence type="ECO:0000256" key="1">
    <source>
        <dbReference type="ARBA" id="ARBA00023002"/>
    </source>
</evidence>
<dbReference type="InterPro" id="IPR013328">
    <property type="entry name" value="6PGD_dom2"/>
</dbReference>
<dbReference type="Pfam" id="PF01232">
    <property type="entry name" value="Mannitol_dh"/>
    <property type="match status" value="1"/>
</dbReference>
<name>A0A512DBP7_9CELL</name>
<feature type="compositionally biased region" description="Low complexity" evidence="3">
    <location>
        <begin position="22"/>
        <end position="31"/>
    </location>
</feature>
<proteinExistence type="predicted"/>
<dbReference type="SUPFAM" id="SSF51735">
    <property type="entry name" value="NAD(P)-binding Rossmann-fold domains"/>
    <property type="match status" value="1"/>
</dbReference>
<dbReference type="PRINTS" id="PR00084">
    <property type="entry name" value="MTLDHDRGNASE"/>
</dbReference>
<dbReference type="OrthoDB" id="271711at2"/>
<dbReference type="Gene3D" id="3.40.50.720">
    <property type="entry name" value="NAD(P)-binding Rossmann-like Domain"/>
    <property type="match status" value="1"/>
</dbReference>
<organism evidence="6 7">
    <name type="scientific">Cellulomonas aerilata</name>
    <dbReference type="NCBI Taxonomy" id="515326"/>
    <lineage>
        <taxon>Bacteria</taxon>
        <taxon>Bacillati</taxon>
        <taxon>Actinomycetota</taxon>
        <taxon>Actinomycetes</taxon>
        <taxon>Micrococcales</taxon>
        <taxon>Cellulomonadaceae</taxon>
        <taxon>Cellulomonas</taxon>
    </lineage>
</organism>
<sequence length="477" mass="50140">MPLVNVTREAPAVTTTPPPATAPRLSRSSAPGHPAAPVRVVHVGVGNFFRAHQAWYTDRAPDAAEWGIAAFTGRSPAVADALEPQDGLYTLVTRGADGDHLEVIGSISAVHRSDDHTAWLGYLSSPDVVVVTVTVTEAGYLLGPDGRLDAGREDVAADVGALRDDPRAPVRTTPGRLVAGLLARRAAGAGGLTIVPCDNLPDNGPALAAVLADLVDAVDPTLATWVAEHVELATTMVDRITPATTDEHRDVVLAATGLVDAAPVPTEPFSEWVIEGRFPYGRPAWDAAGAQVVDDVRPFEQRKLWLLNGAHTLLAYAGSIRGHETVAEAVGDRVLRGWVEEWWDEAVAYLSLPPADVAAYRAALLDRFGNPAIRHALAQIAADGSQKVPVRIVPTLRAELAAGRVPAGAARVLAAWVLHLRGSGAPVKDARADEVLPLVAGTLEESVAAVLGLVAPDLADHDGLRSAVLERTRDLTA</sequence>
<comment type="catalytic activity">
    <reaction evidence="2">
        <text>D-mannitol 1-phosphate + NAD(+) = beta-D-fructose 6-phosphate + NADH + H(+)</text>
        <dbReference type="Rhea" id="RHEA:19661"/>
        <dbReference type="ChEBI" id="CHEBI:15378"/>
        <dbReference type="ChEBI" id="CHEBI:57540"/>
        <dbReference type="ChEBI" id="CHEBI:57634"/>
        <dbReference type="ChEBI" id="CHEBI:57945"/>
        <dbReference type="ChEBI" id="CHEBI:61381"/>
        <dbReference type="EC" id="1.1.1.17"/>
    </reaction>
</comment>
<keyword evidence="1" id="KW-0560">Oxidoreductase</keyword>
<dbReference type="InterPro" id="IPR036291">
    <property type="entry name" value="NAD(P)-bd_dom_sf"/>
</dbReference>
<dbReference type="Pfam" id="PF08125">
    <property type="entry name" value="Mannitol_dh_C"/>
    <property type="match status" value="1"/>
</dbReference>
<dbReference type="GO" id="GO:0008926">
    <property type="term" value="F:mannitol-1-phosphate 5-dehydrogenase activity"/>
    <property type="evidence" value="ECO:0007669"/>
    <property type="project" value="UniProtKB-EC"/>
</dbReference>
<evidence type="ECO:0000313" key="6">
    <source>
        <dbReference type="EMBL" id="GEO33827.1"/>
    </source>
</evidence>
<evidence type="ECO:0000256" key="2">
    <source>
        <dbReference type="ARBA" id="ARBA00048615"/>
    </source>
</evidence>